<dbReference type="Pfam" id="PF00563">
    <property type="entry name" value="EAL"/>
    <property type="match status" value="1"/>
</dbReference>
<proteinExistence type="predicted"/>
<dbReference type="InterPro" id="IPR050706">
    <property type="entry name" value="Cyclic-di-GMP_PDE-like"/>
</dbReference>
<keyword evidence="4" id="KW-0973">c-di-GMP</keyword>
<dbReference type="PATRIC" id="fig|717774.3.peg.3683"/>
<comment type="subcellular location">
    <subcellularLocation>
        <location evidence="1">Cell membrane</location>
        <topology evidence="1">Multi-pass membrane protein</topology>
    </subcellularLocation>
</comment>
<dbReference type="EMBL" id="CP002583">
    <property type="protein sequence ID" value="ADZ92788.1"/>
    <property type="molecule type" value="Genomic_DNA"/>
</dbReference>
<evidence type="ECO:0000256" key="3">
    <source>
        <dbReference type="ARBA" id="ARBA00022475"/>
    </source>
</evidence>
<feature type="domain" description="EAL" evidence="11">
    <location>
        <begin position="274"/>
        <end position="527"/>
    </location>
</feature>
<evidence type="ECO:0000256" key="5">
    <source>
        <dbReference type="ARBA" id="ARBA00022692"/>
    </source>
</evidence>
<evidence type="ECO:0000256" key="10">
    <source>
        <dbReference type="SAM" id="Phobius"/>
    </source>
</evidence>
<evidence type="ECO:0000313" key="13">
    <source>
        <dbReference type="Proteomes" id="UP000001062"/>
    </source>
</evidence>
<evidence type="ECO:0000259" key="11">
    <source>
        <dbReference type="PROSITE" id="PS50883"/>
    </source>
</evidence>
<keyword evidence="6" id="KW-0378">Hydrolase</keyword>
<dbReference type="SUPFAM" id="SSF141868">
    <property type="entry name" value="EAL domain-like"/>
    <property type="match status" value="1"/>
</dbReference>
<dbReference type="Gene3D" id="3.20.20.450">
    <property type="entry name" value="EAL domain"/>
    <property type="match status" value="1"/>
</dbReference>
<gene>
    <name evidence="12" type="ordered locus">Marme_3575</name>
</gene>
<name>F2JUG9_MARM1</name>
<dbReference type="AlphaFoldDB" id="F2JUG9"/>
<dbReference type="Pfam" id="PF12792">
    <property type="entry name" value="CSS-motif"/>
    <property type="match status" value="1"/>
</dbReference>
<dbReference type="RefSeq" id="WP_013662690.1">
    <property type="nucleotide sequence ID" value="NC_015276.1"/>
</dbReference>
<dbReference type="HOGENOM" id="CLU_000445_131_1_6"/>
<protein>
    <recommendedName>
        <fullName evidence="2">cyclic-guanylate-specific phosphodiesterase</fullName>
        <ecNumber evidence="2">3.1.4.52</ecNumber>
    </recommendedName>
</protein>
<evidence type="ECO:0000256" key="6">
    <source>
        <dbReference type="ARBA" id="ARBA00022801"/>
    </source>
</evidence>
<dbReference type="CDD" id="cd01948">
    <property type="entry name" value="EAL"/>
    <property type="match status" value="1"/>
</dbReference>
<dbReference type="InterPro" id="IPR024744">
    <property type="entry name" value="CSS-motif_dom"/>
</dbReference>
<dbReference type="eggNOG" id="COG4943">
    <property type="taxonomic scope" value="Bacteria"/>
</dbReference>
<dbReference type="OrthoDB" id="1673646at2"/>
<keyword evidence="13" id="KW-1185">Reference proteome</keyword>
<sequence length="542" mass="61578">MVLAKSRHKLFVLSQKLYSRKSLIIIVSCAVSTLITFSLSHFMLQHSEKNGLNRYSNSILQNIQYKKDDIGQILSKPIVSIDNLCSDDDITFLREYLWSHKYIKDVGRIVNDDVACTAGWGKLTTPVQLPTPTKSWPSGSKHWRNVNDMFRDNVRVNLLAYKNTIVVLAPTSYEQNLLKPPHTDLAIATADGQYVFQVVGDLSSNELMEKVKSTNFHQLAIHTCLKDNSICVWAFKKKSGLWAQSDFFLGFLSVIAVLISGGLFQLLNTIYNTRNSMQSRLKRALLHKSLFVVFQPKVNLQDERITGIEALVRWQDEHFGTVPPDEFVTVAEQYQLMPLLSRLVIEKSLQEAGELLKNDSSLHLSINLSMADLSDESLLEFIDLQRSQQGIAKHRLIFEITERSAVGFDQIEQSVDRFVSHGYRISLDDFGTGYANLSWLSKIKAAEIKVDKIFTQSIGKNTTNQNMLSAIFKLVENLELQTVFEGIESKEQADYIVSQNKNAIGQGWLFAKPMKIEELQQFIKTKTSYSESQQKQDDFALT</sequence>
<dbReference type="STRING" id="717774.Marme_3575"/>
<evidence type="ECO:0000256" key="1">
    <source>
        <dbReference type="ARBA" id="ARBA00004651"/>
    </source>
</evidence>
<reference evidence="12 13" key="1">
    <citation type="journal article" date="2012" name="Stand. Genomic Sci.">
        <title>Complete genome sequence of the melanogenic marine bacterium Marinomonas mediterranea type strain (MMB-1(T)).</title>
        <authorList>
            <person name="Lucas-Elio P."/>
            <person name="Goodwin L."/>
            <person name="Woyke T."/>
            <person name="Pitluck S."/>
            <person name="Nolan M."/>
            <person name="Kyrpides N.C."/>
            <person name="Detter J.C."/>
            <person name="Copeland A."/>
            <person name="Teshima H."/>
            <person name="Bruce D."/>
            <person name="Detter C."/>
            <person name="Tapia R."/>
            <person name="Han S."/>
            <person name="Land M.L."/>
            <person name="Ivanova N."/>
            <person name="Mikhailova N."/>
            <person name="Johnston A.W."/>
            <person name="Sanchez-Amat A."/>
        </authorList>
    </citation>
    <scope>NUCLEOTIDE SEQUENCE [LARGE SCALE GENOMIC DNA]</scope>
    <source>
        <strain evidence="13">ATCC 700492 / JCM 21426 / NBRC 103028 / MMB-1</strain>
    </source>
</reference>
<evidence type="ECO:0000256" key="4">
    <source>
        <dbReference type="ARBA" id="ARBA00022636"/>
    </source>
</evidence>
<keyword evidence="5 10" id="KW-0812">Transmembrane</keyword>
<dbReference type="PANTHER" id="PTHR33121">
    <property type="entry name" value="CYCLIC DI-GMP PHOSPHODIESTERASE PDEF"/>
    <property type="match status" value="1"/>
</dbReference>
<evidence type="ECO:0000256" key="8">
    <source>
        <dbReference type="ARBA" id="ARBA00023136"/>
    </source>
</evidence>
<dbReference type="SMART" id="SM00052">
    <property type="entry name" value="EAL"/>
    <property type="match status" value="1"/>
</dbReference>
<feature type="transmembrane region" description="Helical" evidence="10">
    <location>
        <begin position="247"/>
        <end position="267"/>
    </location>
</feature>
<dbReference type="InterPro" id="IPR035919">
    <property type="entry name" value="EAL_sf"/>
</dbReference>
<dbReference type="GO" id="GO:0071111">
    <property type="term" value="F:cyclic-guanylate-specific phosphodiesterase activity"/>
    <property type="evidence" value="ECO:0007669"/>
    <property type="project" value="UniProtKB-EC"/>
</dbReference>
<feature type="transmembrane region" description="Helical" evidence="10">
    <location>
        <begin position="23"/>
        <end position="44"/>
    </location>
</feature>
<accession>F2JUG9</accession>
<keyword evidence="7 10" id="KW-1133">Transmembrane helix</keyword>
<keyword evidence="3" id="KW-1003">Cell membrane</keyword>
<organism evidence="12 13">
    <name type="scientific">Marinomonas mediterranea (strain ATCC 700492 / JCM 21426 / NBRC 103028 / MMB-1)</name>
    <dbReference type="NCBI Taxonomy" id="717774"/>
    <lineage>
        <taxon>Bacteria</taxon>
        <taxon>Pseudomonadati</taxon>
        <taxon>Pseudomonadota</taxon>
        <taxon>Gammaproteobacteria</taxon>
        <taxon>Oceanospirillales</taxon>
        <taxon>Oceanospirillaceae</taxon>
        <taxon>Marinomonas</taxon>
    </lineage>
</organism>
<dbReference type="KEGG" id="mme:Marme_3575"/>
<dbReference type="EC" id="3.1.4.52" evidence="2"/>
<dbReference type="Proteomes" id="UP000001062">
    <property type="component" value="Chromosome"/>
</dbReference>
<evidence type="ECO:0000256" key="2">
    <source>
        <dbReference type="ARBA" id="ARBA00012282"/>
    </source>
</evidence>
<dbReference type="PANTHER" id="PTHR33121:SF79">
    <property type="entry name" value="CYCLIC DI-GMP PHOSPHODIESTERASE PDED-RELATED"/>
    <property type="match status" value="1"/>
</dbReference>
<dbReference type="InterPro" id="IPR001633">
    <property type="entry name" value="EAL_dom"/>
</dbReference>
<evidence type="ECO:0000313" key="12">
    <source>
        <dbReference type="EMBL" id="ADZ92788.1"/>
    </source>
</evidence>
<evidence type="ECO:0000256" key="9">
    <source>
        <dbReference type="ARBA" id="ARBA00034290"/>
    </source>
</evidence>
<comment type="catalytic activity">
    <reaction evidence="9">
        <text>3',3'-c-di-GMP + H2O = 5'-phosphoguanylyl(3'-&gt;5')guanosine + H(+)</text>
        <dbReference type="Rhea" id="RHEA:24902"/>
        <dbReference type="ChEBI" id="CHEBI:15377"/>
        <dbReference type="ChEBI" id="CHEBI:15378"/>
        <dbReference type="ChEBI" id="CHEBI:58754"/>
        <dbReference type="ChEBI" id="CHEBI:58805"/>
        <dbReference type="EC" id="3.1.4.52"/>
    </reaction>
</comment>
<dbReference type="GO" id="GO:0005886">
    <property type="term" value="C:plasma membrane"/>
    <property type="evidence" value="ECO:0007669"/>
    <property type="project" value="UniProtKB-SubCell"/>
</dbReference>
<keyword evidence="8 10" id="KW-0472">Membrane</keyword>
<dbReference type="PROSITE" id="PS50883">
    <property type="entry name" value="EAL"/>
    <property type="match status" value="1"/>
</dbReference>
<evidence type="ECO:0000256" key="7">
    <source>
        <dbReference type="ARBA" id="ARBA00022989"/>
    </source>
</evidence>